<dbReference type="PROSITE" id="PS51158">
    <property type="entry name" value="ALPHA_KINASE"/>
    <property type="match status" value="1"/>
</dbReference>
<name>A0AAV5U617_9BILA</name>
<proteinExistence type="predicted"/>
<organism evidence="5 6">
    <name type="scientific">Pristionchus entomophagus</name>
    <dbReference type="NCBI Taxonomy" id="358040"/>
    <lineage>
        <taxon>Eukaryota</taxon>
        <taxon>Metazoa</taxon>
        <taxon>Ecdysozoa</taxon>
        <taxon>Nematoda</taxon>
        <taxon>Chromadorea</taxon>
        <taxon>Rhabditida</taxon>
        <taxon>Rhabditina</taxon>
        <taxon>Diplogasteromorpha</taxon>
        <taxon>Diplogasteroidea</taxon>
        <taxon>Neodiplogasteridae</taxon>
        <taxon>Pristionchus</taxon>
    </lineage>
</organism>
<dbReference type="SUPFAM" id="SSF56112">
    <property type="entry name" value="Protein kinase-like (PK-like)"/>
    <property type="match status" value="1"/>
</dbReference>
<keyword evidence="6" id="KW-1185">Reference proteome</keyword>
<dbReference type="InterPro" id="IPR052969">
    <property type="entry name" value="Thr-specific_kinase-like"/>
</dbReference>
<keyword evidence="1" id="KW-0723">Serine/threonine-protein kinase</keyword>
<feature type="non-terminal residue" evidence="5">
    <location>
        <position position="213"/>
    </location>
</feature>
<dbReference type="Gene3D" id="3.20.200.10">
    <property type="entry name" value="MHCK/EF2 kinase"/>
    <property type="match status" value="1"/>
</dbReference>
<evidence type="ECO:0000256" key="1">
    <source>
        <dbReference type="ARBA" id="ARBA00022527"/>
    </source>
</evidence>
<accession>A0AAV5U617</accession>
<feature type="domain" description="Alpha-type protein kinase" evidence="4">
    <location>
        <begin position="1"/>
        <end position="213"/>
    </location>
</feature>
<dbReference type="SMART" id="SM00811">
    <property type="entry name" value="Alpha_kinase"/>
    <property type="match status" value="1"/>
</dbReference>
<dbReference type="PANTHER" id="PTHR47763">
    <property type="entry name" value="ALPHA-PROTEIN KINASE VWKA"/>
    <property type="match status" value="1"/>
</dbReference>
<gene>
    <name evidence="5" type="ORF">PENTCL1PPCAC_24062</name>
</gene>
<evidence type="ECO:0000313" key="6">
    <source>
        <dbReference type="Proteomes" id="UP001432027"/>
    </source>
</evidence>
<evidence type="ECO:0000256" key="2">
    <source>
        <dbReference type="ARBA" id="ARBA00022679"/>
    </source>
</evidence>
<dbReference type="Proteomes" id="UP001432027">
    <property type="component" value="Unassembled WGS sequence"/>
</dbReference>
<dbReference type="PANTHER" id="PTHR47763:SF4">
    <property type="entry name" value="ALPHA-PROTEIN KINASE VWKA"/>
    <property type="match status" value="1"/>
</dbReference>
<dbReference type="InterPro" id="IPR011009">
    <property type="entry name" value="Kinase-like_dom_sf"/>
</dbReference>
<dbReference type="Gene3D" id="3.30.200.20">
    <property type="entry name" value="Phosphorylase Kinase, domain 1"/>
    <property type="match status" value="1"/>
</dbReference>
<dbReference type="InterPro" id="IPR004166">
    <property type="entry name" value="a-kinase_dom"/>
</dbReference>
<evidence type="ECO:0000259" key="4">
    <source>
        <dbReference type="PROSITE" id="PS51158"/>
    </source>
</evidence>
<dbReference type="Pfam" id="PF02816">
    <property type="entry name" value="Alpha_kinase"/>
    <property type="match status" value="1"/>
</dbReference>
<dbReference type="GO" id="GO:0005524">
    <property type="term" value="F:ATP binding"/>
    <property type="evidence" value="ECO:0007669"/>
    <property type="project" value="InterPro"/>
</dbReference>
<reference evidence="5" key="1">
    <citation type="submission" date="2023-10" db="EMBL/GenBank/DDBJ databases">
        <title>Genome assembly of Pristionchus species.</title>
        <authorList>
            <person name="Yoshida K."/>
            <person name="Sommer R.J."/>
        </authorList>
    </citation>
    <scope>NUCLEOTIDE SEQUENCE</scope>
    <source>
        <strain evidence="5">RS0144</strain>
    </source>
</reference>
<dbReference type="GO" id="GO:0004674">
    <property type="term" value="F:protein serine/threonine kinase activity"/>
    <property type="evidence" value="ECO:0007669"/>
    <property type="project" value="UniProtKB-KW"/>
</dbReference>
<keyword evidence="2" id="KW-0808">Transferase</keyword>
<dbReference type="EMBL" id="BTSX01000005">
    <property type="protein sequence ID" value="GMT01888.1"/>
    <property type="molecule type" value="Genomic_DNA"/>
</dbReference>
<evidence type="ECO:0000313" key="5">
    <source>
        <dbReference type="EMBL" id="GMT01888.1"/>
    </source>
</evidence>
<sequence>MNPFGKGAERVAFYGQDLSTYVVKAAEESKEVLKKSEDIVLKEYLHTGKGMNTAKRYELSNQMQTIASFLAQKFVEDLKAKAGISQTVKFIKIRTISLQEETPVRFMSCEKRFAADAKFVRFTNNADYHIMEERAVALGVSMEFVQLVTAFSHWTHKASIRFLMVVDLEGVVGKIESEGKTGVLLTDPAIHCKDLTRYGPMNHGLGGMKTFFE</sequence>
<evidence type="ECO:0000256" key="3">
    <source>
        <dbReference type="ARBA" id="ARBA00022777"/>
    </source>
</evidence>
<dbReference type="AlphaFoldDB" id="A0AAV5U617"/>
<protein>
    <recommendedName>
        <fullName evidence="4">Alpha-type protein kinase domain-containing protein</fullName>
    </recommendedName>
</protein>
<keyword evidence="3" id="KW-0418">Kinase</keyword>
<comment type="caution">
    <text evidence="5">The sequence shown here is derived from an EMBL/GenBank/DDBJ whole genome shotgun (WGS) entry which is preliminary data.</text>
</comment>